<accession>A0A0G1L5T5</accession>
<dbReference type="GO" id="GO:0003677">
    <property type="term" value="F:DNA binding"/>
    <property type="evidence" value="ECO:0007669"/>
    <property type="project" value="InterPro"/>
</dbReference>
<evidence type="ECO:0000256" key="2">
    <source>
        <dbReference type="ARBA" id="ARBA00012418"/>
    </source>
</evidence>
<dbReference type="Pfam" id="PF01193">
    <property type="entry name" value="RNA_pol_L"/>
    <property type="match status" value="1"/>
</dbReference>
<evidence type="ECO:0000256" key="6">
    <source>
        <dbReference type="ARBA" id="ARBA00022695"/>
    </source>
</evidence>
<dbReference type="EMBL" id="LCKF01000017">
    <property type="protein sequence ID" value="KKT91155.1"/>
    <property type="molecule type" value="Genomic_DNA"/>
</dbReference>
<evidence type="ECO:0000256" key="9">
    <source>
        <dbReference type="ARBA" id="ARBA00033070"/>
    </source>
</evidence>
<name>A0A0G1L5T5_9BACT</name>
<dbReference type="EC" id="2.7.7.6" evidence="2"/>
<dbReference type="GO" id="GO:0000428">
    <property type="term" value="C:DNA-directed RNA polymerase complex"/>
    <property type="evidence" value="ECO:0007669"/>
    <property type="project" value="UniProtKB-KW"/>
</dbReference>
<gene>
    <name evidence="12" type="ORF">UW92_C0017G0008</name>
</gene>
<dbReference type="SMART" id="SM00662">
    <property type="entry name" value="RPOLD"/>
    <property type="match status" value="1"/>
</dbReference>
<keyword evidence="7" id="KW-0804">Transcription</keyword>
<dbReference type="Pfam" id="PF01000">
    <property type="entry name" value="RNA_pol_A_bac"/>
    <property type="match status" value="1"/>
</dbReference>
<dbReference type="InterPro" id="IPR036643">
    <property type="entry name" value="RNApol_insert_sf"/>
</dbReference>
<dbReference type="SUPFAM" id="SSF55257">
    <property type="entry name" value="RBP11-like subunits of RNA polymerase"/>
    <property type="match status" value="1"/>
</dbReference>
<dbReference type="InterPro" id="IPR011773">
    <property type="entry name" value="DNA-dir_RpoA"/>
</dbReference>
<dbReference type="Gene3D" id="2.170.120.12">
    <property type="entry name" value="DNA-directed RNA polymerase, insert domain"/>
    <property type="match status" value="1"/>
</dbReference>
<dbReference type="InterPro" id="IPR036603">
    <property type="entry name" value="RBP11-like"/>
</dbReference>
<keyword evidence="6" id="KW-0548">Nucleotidyltransferase</keyword>
<evidence type="ECO:0000313" key="12">
    <source>
        <dbReference type="EMBL" id="KKT91155.1"/>
    </source>
</evidence>
<evidence type="ECO:0000256" key="10">
    <source>
        <dbReference type="ARBA" id="ARBA00048552"/>
    </source>
</evidence>
<dbReference type="PATRIC" id="fig|1618662.3.peg.363"/>
<dbReference type="GO" id="GO:0046983">
    <property type="term" value="F:protein dimerization activity"/>
    <property type="evidence" value="ECO:0007669"/>
    <property type="project" value="InterPro"/>
</dbReference>
<feature type="domain" description="DNA-directed RNA polymerase RpoA/D/Rpb3-type" evidence="11">
    <location>
        <begin position="21"/>
        <end position="229"/>
    </location>
</feature>
<dbReference type="CDD" id="cd06928">
    <property type="entry name" value="RNAP_alpha_NTD"/>
    <property type="match status" value="1"/>
</dbReference>
<evidence type="ECO:0000256" key="3">
    <source>
        <dbReference type="ARBA" id="ARBA00015972"/>
    </source>
</evidence>
<proteinExistence type="inferred from homology"/>
<evidence type="ECO:0000259" key="11">
    <source>
        <dbReference type="SMART" id="SM00662"/>
    </source>
</evidence>
<evidence type="ECO:0000256" key="1">
    <source>
        <dbReference type="ARBA" id="ARBA00007123"/>
    </source>
</evidence>
<dbReference type="Gene3D" id="3.30.1360.10">
    <property type="entry name" value="RNA polymerase, RBP11-like subunit"/>
    <property type="match status" value="1"/>
</dbReference>
<evidence type="ECO:0000256" key="8">
    <source>
        <dbReference type="ARBA" id="ARBA00032524"/>
    </source>
</evidence>
<keyword evidence="4 12" id="KW-0240">DNA-directed RNA polymerase</keyword>
<evidence type="ECO:0000313" key="13">
    <source>
        <dbReference type="Proteomes" id="UP000033966"/>
    </source>
</evidence>
<dbReference type="InterPro" id="IPR011263">
    <property type="entry name" value="DNA-dir_RNA_pol_RpoA/D/Rpb3"/>
</dbReference>
<evidence type="ECO:0000256" key="5">
    <source>
        <dbReference type="ARBA" id="ARBA00022679"/>
    </source>
</evidence>
<dbReference type="GO" id="GO:0003899">
    <property type="term" value="F:DNA-directed RNA polymerase activity"/>
    <property type="evidence" value="ECO:0007669"/>
    <property type="project" value="UniProtKB-EC"/>
</dbReference>
<dbReference type="Proteomes" id="UP000033966">
    <property type="component" value="Unassembled WGS sequence"/>
</dbReference>
<comment type="caution">
    <text evidence="12">The sequence shown here is derived from an EMBL/GenBank/DDBJ whole genome shotgun (WGS) entry which is preliminary data.</text>
</comment>
<comment type="similarity">
    <text evidence="1">Belongs to the RNA polymerase alpha chain family.</text>
</comment>
<dbReference type="GO" id="GO:0005737">
    <property type="term" value="C:cytoplasm"/>
    <property type="evidence" value="ECO:0007669"/>
    <property type="project" value="UniProtKB-ARBA"/>
</dbReference>
<sequence length="249" mass="27656">MQYVRLSEAVEIKKISEKDNVGVFHIDGLYTGYGTTLGHALRRTLLSSLPGAAITQIKVKGVNHEFSSLPGMAEDIVEFTLNLKKVRFHFFADQPQTISLKVKGEKEVTATDIESTPLVQVINKDLFLAKLSKKGAELDMEITVEKGLGYVPSESRKLERLMVGTIVLDAVFSPVARVAVEVENMRVGERTDYNRLKIEIETDGSITPSEALHKAGSILKDHFEKIQAIEVTPTETLSTEKKKKSTKKK</sequence>
<comment type="catalytic activity">
    <reaction evidence="10">
        <text>RNA(n) + a ribonucleoside 5'-triphosphate = RNA(n+1) + diphosphate</text>
        <dbReference type="Rhea" id="RHEA:21248"/>
        <dbReference type="Rhea" id="RHEA-COMP:14527"/>
        <dbReference type="Rhea" id="RHEA-COMP:17342"/>
        <dbReference type="ChEBI" id="CHEBI:33019"/>
        <dbReference type="ChEBI" id="CHEBI:61557"/>
        <dbReference type="ChEBI" id="CHEBI:140395"/>
        <dbReference type="EC" id="2.7.7.6"/>
    </reaction>
</comment>
<dbReference type="GO" id="GO:0006351">
    <property type="term" value="P:DNA-templated transcription"/>
    <property type="evidence" value="ECO:0007669"/>
    <property type="project" value="InterPro"/>
</dbReference>
<dbReference type="SUPFAM" id="SSF56553">
    <property type="entry name" value="Insert subdomain of RNA polymerase alpha subunit"/>
    <property type="match status" value="1"/>
</dbReference>
<dbReference type="NCBIfam" id="TIGR02027">
    <property type="entry name" value="rpoA"/>
    <property type="match status" value="1"/>
</dbReference>
<protein>
    <recommendedName>
        <fullName evidence="3">DNA-directed RNA polymerase subunit alpha</fullName>
        <ecNumber evidence="2">2.7.7.6</ecNumber>
    </recommendedName>
    <alternativeName>
        <fullName evidence="9">RNA polymerase subunit alpha</fullName>
    </alternativeName>
    <alternativeName>
        <fullName evidence="8">Transcriptase subunit alpha</fullName>
    </alternativeName>
</protein>
<organism evidence="12 13">
    <name type="scientific">Candidatus Jorgensenbacteria bacterium GW2011_GWA2_45_13</name>
    <dbReference type="NCBI Taxonomy" id="1618662"/>
    <lineage>
        <taxon>Bacteria</taxon>
        <taxon>Candidatus Joergenseniibacteriota</taxon>
    </lineage>
</organism>
<reference evidence="12 13" key="1">
    <citation type="journal article" date="2015" name="Nature">
        <title>rRNA introns, odd ribosomes, and small enigmatic genomes across a large radiation of phyla.</title>
        <authorList>
            <person name="Brown C.T."/>
            <person name="Hug L.A."/>
            <person name="Thomas B.C."/>
            <person name="Sharon I."/>
            <person name="Castelle C.J."/>
            <person name="Singh A."/>
            <person name="Wilkins M.J."/>
            <person name="Williams K.H."/>
            <person name="Banfield J.F."/>
        </authorList>
    </citation>
    <scope>NUCLEOTIDE SEQUENCE [LARGE SCALE GENOMIC DNA]</scope>
</reference>
<evidence type="ECO:0000256" key="7">
    <source>
        <dbReference type="ARBA" id="ARBA00023163"/>
    </source>
</evidence>
<dbReference type="AlphaFoldDB" id="A0A0G1L5T5"/>
<dbReference type="InterPro" id="IPR011262">
    <property type="entry name" value="DNA-dir_RNA_pol_insert"/>
</dbReference>
<evidence type="ECO:0000256" key="4">
    <source>
        <dbReference type="ARBA" id="ARBA00022478"/>
    </source>
</evidence>
<dbReference type="FunFam" id="2.170.120.12:FF:000001">
    <property type="entry name" value="DNA-directed RNA polymerase subunit alpha"/>
    <property type="match status" value="1"/>
</dbReference>
<keyword evidence="5" id="KW-0808">Transferase</keyword>